<evidence type="ECO:0008006" key="4">
    <source>
        <dbReference type="Google" id="ProtNLM"/>
    </source>
</evidence>
<name>A0A7Z7MV51_9PROT</name>
<evidence type="ECO:0000256" key="1">
    <source>
        <dbReference type="SAM" id="MobiDB-lite"/>
    </source>
</evidence>
<gene>
    <name evidence="2" type="ORF">SDENCHOL_10987</name>
</gene>
<dbReference type="Proteomes" id="UP000242886">
    <property type="component" value="Chromosome SDENCHOL"/>
</dbReference>
<accession>A0A7Z7MV51</accession>
<dbReference type="RefSeq" id="WP_154716224.1">
    <property type="nucleotide sequence ID" value="NZ_LT837803.1"/>
</dbReference>
<evidence type="ECO:0000313" key="3">
    <source>
        <dbReference type="Proteomes" id="UP000242886"/>
    </source>
</evidence>
<reference evidence="2" key="1">
    <citation type="submission" date="2017-03" db="EMBL/GenBank/DDBJ databases">
        <authorList>
            <consortium name="AG Boll"/>
        </authorList>
    </citation>
    <scope>NUCLEOTIDE SEQUENCE [LARGE SCALE GENOMIC DNA]</scope>
    <source>
        <strain evidence="2">Chol</strain>
    </source>
</reference>
<dbReference type="EMBL" id="LT837803">
    <property type="protein sequence ID" value="SMB24098.1"/>
    <property type="molecule type" value="Genomic_DNA"/>
</dbReference>
<sequence length="86" mass="9180">MSKLLLFAILGLVVYLLLKRSSRRPAQRRQETPNASAQQMVSCAHCGVYVPESESLASGGRHYCSEPHRKLGATGSAGDAGDAGKH</sequence>
<proteinExistence type="predicted"/>
<dbReference type="InterPro" id="IPR049708">
    <property type="entry name" value="PP0621-like"/>
</dbReference>
<dbReference type="AlphaFoldDB" id="A0A7Z7MV51"/>
<protein>
    <recommendedName>
        <fullName evidence="4">Preprotein translocase subunit YajC</fullName>
    </recommendedName>
</protein>
<feature type="region of interest" description="Disordered" evidence="1">
    <location>
        <begin position="67"/>
        <end position="86"/>
    </location>
</feature>
<organism evidence="2 3">
    <name type="scientific">Sterolibacterium denitrificans</name>
    <dbReference type="NCBI Taxonomy" id="157592"/>
    <lineage>
        <taxon>Bacteria</taxon>
        <taxon>Pseudomonadati</taxon>
        <taxon>Pseudomonadota</taxon>
        <taxon>Betaproteobacteria</taxon>
        <taxon>Nitrosomonadales</taxon>
        <taxon>Sterolibacteriaceae</taxon>
        <taxon>Sterolibacterium</taxon>
    </lineage>
</organism>
<keyword evidence="3" id="KW-1185">Reference proteome</keyword>
<evidence type="ECO:0000313" key="2">
    <source>
        <dbReference type="EMBL" id="SMB24098.1"/>
    </source>
</evidence>
<dbReference type="NCBIfam" id="NF041023">
    <property type="entry name" value="PP0621_fam"/>
    <property type="match status" value="1"/>
</dbReference>